<keyword evidence="3" id="KW-1185">Reference proteome</keyword>
<evidence type="ECO:0000313" key="3">
    <source>
        <dbReference type="Proteomes" id="UP000828390"/>
    </source>
</evidence>
<sequence>MTNLCLWFPPTADNHMEGWLSVPNKQNIKKYGWRKQYVVVSSRKVLFYSSEADKQKYAPMLVLDIE</sequence>
<dbReference type="GO" id="GO:0005856">
    <property type="term" value="C:cytoskeleton"/>
    <property type="evidence" value="ECO:0007669"/>
    <property type="project" value="TreeGrafter"/>
</dbReference>
<dbReference type="InterPro" id="IPR050839">
    <property type="entry name" value="Rho-assoc_Ser/Thr_Kinase"/>
</dbReference>
<dbReference type="GO" id="GO:1901888">
    <property type="term" value="P:regulation of cell junction assembly"/>
    <property type="evidence" value="ECO:0007669"/>
    <property type="project" value="TreeGrafter"/>
</dbReference>
<dbReference type="PANTHER" id="PTHR22988:SF73">
    <property type="entry name" value="RHO-ASSOCIATED PROTEIN KINASE"/>
    <property type="match status" value="1"/>
</dbReference>
<dbReference type="AlphaFoldDB" id="A0A9D3YGG5"/>
<dbReference type="SUPFAM" id="SSF50729">
    <property type="entry name" value="PH domain-like"/>
    <property type="match status" value="1"/>
</dbReference>
<dbReference type="GO" id="GO:0007266">
    <property type="term" value="P:Rho protein signal transduction"/>
    <property type="evidence" value="ECO:0007669"/>
    <property type="project" value="TreeGrafter"/>
</dbReference>
<accession>A0A9D3YGG5</accession>
<evidence type="ECO:0000259" key="1">
    <source>
        <dbReference type="PROSITE" id="PS50003"/>
    </source>
</evidence>
<dbReference type="GO" id="GO:0072518">
    <property type="term" value="F:Rho-dependent protein serine/threonine kinase activity"/>
    <property type="evidence" value="ECO:0007669"/>
    <property type="project" value="TreeGrafter"/>
</dbReference>
<dbReference type="GO" id="GO:0005737">
    <property type="term" value="C:cytoplasm"/>
    <property type="evidence" value="ECO:0007669"/>
    <property type="project" value="TreeGrafter"/>
</dbReference>
<proteinExistence type="predicted"/>
<comment type="caution">
    <text evidence="2">The sequence shown here is derived from an EMBL/GenBank/DDBJ whole genome shotgun (WGS) entry which is preliminary data.</text>
</comment>
<dbReference type="PANTHER" id="PTHR22988">
    <property type="entry name" value="MYOTONIC DYSTROPHY S/T KINASE-RELATED"/>
    <property type="match status" value="1"/>
</dbReference>
<dbReference type="PROSITE" id="PS50003">
    <property type="entry name" value="PH_DOMAIN"/>
    <property type="match status" value="1"/>
</dbReference>
<name>A0A9D3YGG5_DREPO</name>
<dbReference type="GO" id="GO:0048598">
    <property type="term" value="P:embryonic morphogenesis"/>
    <property type="evidence" value="ECO:0007669"/>
    <property type="project" value="TreeGrafter"/>
</dbReference>
<evidence type="ECO:0000313" key="2">
    <source>
        <dbReference type="EMBL" id="KAH3697907.1"/>
    </source>
</evidence>
<dbReference type="InterPro" id="IPR001849">
    <property type="entry name" value="PH_domain"/>
</dbReference>
<dbReference type="GO" id="GO:0000281">
    <property type="term" value="P:mitotic cytokinesis"/>
    <property type="evidence" value="ECO:0007669"/>
    <property type="project" value="TreeGrafter"/>
</dbReference>
<dbReference type="InterPro" id="IPR057529">
    <property type="entry name" value="MRCK/ROCK_PH"/>
</dbReference>
<dbReference type="InterPro" id="IPR011993">
    <property type="entry name" value="PH-like_dom_sf"/>
</dbReference>
<dbReference type="Gene3D" id="2.30.29.30">
    <property type="entry name" value="Pleckstrin-homology domain (PH domain)/Phosphotyrosine-binding domain (PTB)"/>
    <property type="match status" value="1"/>
</dbReference>
<dbReference type="EMBL" id="JAIWYP010000016">
    <property type="protein sequence ID" value="KAH3697907.1"/>
    <property type="molecule type" value="Genomic_DNA"/>
</dbReference>
<dbReference type="Proteomes" id="UP000828390">
    <property type="component" value="Unassembled WGS sequence"/>
</dbReference>
<reference evidence="2" key="1">
    <citation type="journal article" date="2019" name="bioRxiv">
        <title>The Genome of the Zebra Mussel, Dreissena polymorpha: A Resource for Invasive Species Research.</title>
        <authorList>
            <person name="McCartney M.A."/>
            <person name="Auch B."/>
            <person name="Kono T."/>
            <person name="Mallez S."/>
            <person name="Zhang Y."/>
            <person name="Obille A."/>
            <person name="Becker A."/>
            <person name="Abrahante J.E."/>
            <person name="Garbe J."/>
            <person name="Badalamenti J.P."/>
            <person name="Herman A."/>
            <person name="Mangelson H."/>
            <person name="Liachko I."/>
            <person name="Sullivan S."/>
            <person name="Sone E.D."/>
            <person name="Koren S."/>
            <person name="Silverstein K.A.T."/>
            <person name="Beckman K.B."/>
            <person name="Gohl D.M."/>
        </authorList>
    </citation>
    <scope>NUCLEOTIDE SEQUENCE</scope>
    <source>
        <strain evidence="2">Duluth1</strain>
        <tissue evidence="2">Whole animal</tissue>
    </source>
</reference>
<organism evidence="2 3">
    <name type="scientific">Dreissena polymorpha</name>
    <name type="common">Zebra mussel</name>
    <name type="synonym">Mytilus polymorpha</name>
    <dbReference type="NCBI Taxonomy" id="45954"/>
    <lineage>
        <taxon>Eukaryota</taxon>
        <taxon>Metazoa</taxon>
        <taxon>Spiralia</taxon>
        <taxon>Lophotrochozoa</taxon>
        <taxon>Mollusca</taxon>
        <taxon>Bivalvia</taxon>
        <taxon>Autobranchia</taxon>
        <taxon>Heteroconchia</taxon>
        <taxon>Euheterodonta</taxon>
        <taxon>Imparidentia</taxon>
        <taxon>Neoheterodontei</taxon>
        <taxon>Myida</taxon>
        <taxon>Dreissenoidea</taxon>
        <taxon>Dreissenidae</taxon>
        <taxon>Dreissena</taxon>
    </lineage>
</organism>
<reference evidence="2" key="2">
    <citation type="submission" date="2020-11" db="EMBL/GenBank/DDBJ databases">
        <authorList>
            <person name="McCartney M.A."/>
            <person name="Auch B."/>
            <person name="Kono T."/>
            <person name="Mallez S."/>
            <person name="Becker A."/>
            <person name="Gohl D.M."/>
            <person name="Silverstein K.A.T."/>
            <person name="Koren S."/>
            <person name="Bechman K.B."/>
            <person name="Herman A."/>
            <person name="Abrahante J.E."/>
            <person name="Garbe J."/>
        </authorList>
    </citation>
    <scope>NUCLEOTIDE SEQUENCE</scope>
    <source>
        <strain evidence="2">Duluth1</strain>
        <tissue evidence="2">Whole animal</tissue>
    </source>
</reference>
<dbReference type="GO" id="GO:0031032">
    <property type="term" value="P:actomyosin structure organization"/>
    <property type="evidence" value="ECO:0007669"/>
    <property type="project" value="TreeGrafter"/>
</dbReference>
<dbReference type="GO" id="GO:0030866">
    <property type="term" value="P:cortical actin cytoskeleton organization"/>
    <property type="evidence" value="ECO:0007669"/>
    <property type="project" value="TreeGrafter"/>
</dbReference>
<feature type="domain" description="PH" evidence="1">
    <location>
        <begin position="13"/>
        <end position="66"/>
    </location>
</feature>
<dbReference type="Pfam" id="PF25346">
    <property type="entry name" value="PH_MRCK"/>
    <property type="match status" value="1"/>
</dbReference>
<protein>
    <recommendedName>
        <fullName evidence="1">PH domain-containing protein</fullName>
    </recommendedName>
</protein>
<gene>
    <name evidence="2" type="ORF">DPMN_085419</name>
</gene>